<protein>
    <recommendedName>
        <fullName evidence="5">Amino acid transporter transmembrane domain-containing protein</fullName>
    </recommendedName>
</protein>
<gene>
    <name evidence="3" type="ORF">AB1Y20_005578</name>
</gene>
<dbReference type="EMBL" id="JBGBPQ010000013">
    <property type="protein sequence ID" value="KAL1512316.1"/>
    <property type="molecule type" value="Genomic_DNA"/>
</dbReference>
<reference evidence="3 4" key="1">
    <citation type="journal article" date="2024" name="Science">
        <title>Giant polyketide synthase enzymes in the biosynthesis of giant marine polyether toxins.</title>
        <authorList>
            <person name="Fallon T.R."/>
            <person name="Shende V.V."/>
            <person name="Wierzbicki I.H."/>
            <person name="Pendleton A.L."/>
            <person name="Watervoot N.F."/>
            <person name="Auber R.P."/>
            <person name="Gonzalez D.J."/>
            <person name="Wisecaver J.H."/>
            <person name="Moore B.S."/>
        </authorList>
    </citation>
    <scope>NUCLEOTIDE SEQUENCE [LARGE SCALE GENOMIC DNA]</scope>
    <source>
        <strain evidence="3 4">12B1</strain>
    </source>
</reference>
<keyword evidence="2" id="KW-1133">Transmembrane helix</keyword>
<keyword evidence="2" id="KW-0472">Membrane</keyword>
<feature type="transmembrane region" description="Helical" evidence="2">
    <location>
        <begin position="151"/>
        <end position="171"/>
    </location>
</feature>
<organism evidence="3 4">
    <name type="scientific">Prymnesium parvum</name>
    <name type="common">Toxic golden alga</name>
    <dbReference type="NCBI Taxonomy" id="97485"/>
    <lineage>
        <taxon>Eukaryota</taxon>
        <taxon>Haptista</taxon>
        <taxon>Haptophyta</taxon>
        <taxon>Prymnesiophyceae</taxon>
        <taxon>Prymnesiales</taxon>
        <taxon>Prymnesiaceae</taxon>
        <taxon>Prymnesium</taxon>
    </lineage>
</organism>
<keyword evidence="4" id="KW-1185">Reference proteome</keyword>
<dbReference type="PROSITE" id="PS50096">
    <property type="entry name" value="IQ"/>
    <property type="match status" value="1"/>
</dbReference>
<dbReference type="AlphaFoldDB" id="A0AB34J6Y9"/>
<evidence type="ECO:0000313" key="4">
    <source>
        <dbReference type="Proteomes" id="UP001515480"/>
    </source>
</evidence>
<dbReference type="Proteomes" id="UP001515480">
    <property type="component" value="Unassembled WGS sequence"/>
</dbReference>
<keyword evidence="2" id="KW-0812">Transmembrane</keyword>
<feature type="transmembrane region" description="Helical" evidence="2">
    <location>
        <begin position="95"/>
        <end position="125"/>
    </location>
</feature>
<accession>A0AB34J6Y9</accession>
<evidence type="ECO:0008006" key="5">
    <source>
        <dbReference type="Google" id="ProtNLM"/>
    </source>
</evidence>
<evidence type="ECO:0000256" key="1">
    <source>
        <dbReference type="SAM" id="MobiDB-lite"/>
    </source>
</evidence>
<feature type="region of interest" description="Disordered" evidence="1">
    <location>
        <begin position="291"/>
        <end position="347"/>
    </location>
</feature>
<name>A0AB34J6Y9_PRYPA</name>
<sequence length="524" mass="55569">MASRFTSRSTRFPEKLAATALSWSSFLAPFLPPRGHSTPRGLSPKQRLLRSATSLERCALRLDGFEMYAFVASMAAGFSFSGLDTLGGLEHWPALLVLPFAASVVVSIFSGLFATLVFCLCSLYSKTALAEGKDLRMHTFLHSTAHFRAHGFHHFTLSVFCFAVNVIFTAFAKLPHPLGALVGLGSGFMLASLTAQISQLMASARPIFAPGCDDEDAKQDGAAIIQALCRGFMTRSRASKNFQRAARLNLSTMQWATRARRRSSAKQLERSQAAPAAATLEAVEAVVAGEEQCVEEKPPPETTAQTPDASSAIGASVAGATAGDESRVRTLDERESGEDDALTARRKELEPGIATAVSGSMAKAAATERHIDVMEAMALAMKDLVEMEKRTLRASQKLSPSLPDARATAEAGAAASTHQRGDELHAMNLQQRPVVVATSRVRAAALAARSAVRDTAIVDANAAAVRARAAARMACGLARQRATATVGSGLKGKDSEGEAAAWASLLGDDLTHELIGRSHRNGGH</sequence>
<feature type="compositionally biased region" description="Low complexity" evidence="1">
    <location>
        <begin position="309"/>
        <end position="323"/>
    </location>
</feature>
<comment type="caution">
    <text evidence="3">The sequence shown here is derived from an EMBL/GenBank/DDBJ whole genome shotgun (WGS) entry which is preliminary data.</text>
</comment>
<proteinExistence type="predicted"/>
<feature type="compositionally biased region" description="Basic and acidic residues" evidence="1">
    <location>
        <begin position="324"/>
        <end position="334"/>
    </location>
</feature>
<feature type="transmembrane region" description="Helical" evidence="2">
    <location>
        <begin position="65"/>
        <end position="83"/>
    </location>
</feature>
<evidence type="ECO:0000313" key="3">
    <source>
        <dbReference type="EMBL" id="KAL1512316.1"/>
    </source>
</evidence>
<evidence type="ECO:0000256" key="2">
    <source>
        <dbReference type="SAM" id="Phobius"/>
    </source>
</evidence>